<evidence type="ECO:0000256" key="2">
    <source>
        <dbReference type="ARBA" id="ARBA00004651"/>
    </source>
</evidence>
<dbReference type="RefSeq" id="WP_377381168.1">
    <property type="nucleotide sequence ID" value="NZ_JBHSSW010000066.1"/>
</dbReference>
<dbReference type="PRINTS" id="PR00344">
    <property type="entry name" value="BCTRLSENSOR"/>
</dbReference>
<dbReference type="InterPro" id="IPR005467">
    <property type="entry name" value="His_kinase_dom"/>
</dbReference>
<dbReference type="PANTHER" id="PTHR43304:SF1">
    <property type="entry name" value="PAC DOMAIN-CONTAINING PROTEIN"/>
    <property type="match status" value="1"/>
</dbReference>
<evidence type="ECO:0000256" key="11">
    <source>
        <dbReference type="ARBA" id="ARBA00022989"/>
    </source>
</evidence>
<proteinExistence type="predicted"/>
<dbReference type="SUPFAM" id="SSF103190">
    <property type="entry name" value="Sensory domain-like"/>
    <property type="match status" value="1"/>
</dbReference>
<evidence type="ECO:0000256" key="12">
    <source>
        <dbReference type="ARBA" id="ARBA00023012"/>
    </source>
</evidence>
<comment type="catalytic activity">
    <reaction evidence="1">
        <text>ATP + protein L-histidine = ADP + protein N-phospho-L-histidine.</text>
        <dbReference type="EC" id="2.7.13.3"/>
    </reaction>
</comment>
<feature type="domain" description="HAMP" evidence="17">
    <location>
        <begin position="345"/>
        <end position="400"/>
    </location>
</feature>
<evidence type="ECO:0000313" key="18">
    <source>
        <dbReference type="EMBL" id="MFC6199758.1"/>
    </source>
</evidence>
<dbReference type="PROSITE" id="PS50109">
    <property type="entry name" value="HIS_KIN"/>
    <property type="match status" value="1"/>
</dbReference>
<keyword evidence="6" id="KW-0808">Transferase</keyword>
<dbReference type="Pfam" id="PF00989">
    <property type="entry name" value="PAS"/>
    <property type="match status" value="1"/>
</dbReference>
<comment type="subcellular location">
    <subcellularLocation>
        <location evidence="2">Cell membrane</location>
        <topology evidence="2">Multi-pass membrane protein</topology>
    </subcellularLocation>
</comment>
<dbReference type="EC" id="2.7.13.3" evidence="3"/>
<feature type="domain" description="PAC" evidence="16">
    <location>
        <begin position="602"/>
        <end position="655"/>
    </location>
</feature>
<feature type="domain" description="PAC" evidence="16">
    <location>
        <begin position="731"/>
        <end position="784"/>
    </location>
</feature>
<dbReference type="InterPro" id="IPR036890">
    <property type="entry name" value="HATPase_C_sf"/>
</dbReference>
<dbReference type="Pfam" id="PF08447">
    <property type="entry name" value="PAS_3"/>
    <property type="match status" value="2"/>
</dbReference>
<dbReference type="Gene3D" id="3.30.565.10">
    <property type="entry name" value="Histidine kinase-like ATPase, C-terminal domain"/>
    <property type="match status" value="1"/>
</dbReference>
<keyword evidence="4" id="KW-1003">Cell membrane</keyword>
<dbReference type="Proteomes" id="UP001596303">
    <property type="component" value="Unassembled WGS sequence"/>
</dbReference>
<dbReference type="InterPro" id="IPR000700">
    <property type="entry name" value="PAS-assoc_C"/>
</dbReference>
<dbReference type="SUPFAM" id="SSF55785">
    <property type="entry name" value="PYP-like sensor domain (PAS domain)"/>
    <property type="match status" value="3"/>
</dbReference>
<dbReference type="SMART" id="SM00086">
    <property type="entry name" value="PAC"/>
    <property type="match status" value="3"/>
</dbReference>
<dbReference type="InterPro" id="IPR036097">
    <property type="entry name" value="HisK_dim/P_sf"/>
</dbReference>
<dbReference type="NCBIfam" id="TIGR00229">
    <property type="entry name" value="sensory_box"/>
    <property type="match status" value="2"/>
</dbReference>
<dbReference type="InterPro" id="IPR003594">
    <property type="entry name" value="HATPase_dom"/>
</dbReference>
<dbReference type="SMART" id="SM00091">
    <property type="entry name" value="PAS"/>
    <property type="match status" value="3"/>
</dbReference>
<evidence type="ECO:0000256" key="6">
    <source>
        <dbReference type="ARBA" id="ARBA00022679"/>
    </source>
</evidence>
<evidence type="ECO:0000256" key="8">
    <source>
        <dbReference type="ARBA" id="ARBA00022741"/>
    </source>
</evidence>
<feature type="domain" description="Histidine kinase" evidence="14">
    <location>
        <begin position="788"/>
        <end position="1008"/>
    </location>
</feature>
<gene>
    <name evidence="18" type="ORF">ACFQDM_16890</name>
</gene>
<name>A0ABW1SEP8_9PROT</name>
<evidence type="ECO:0000259" key="15">
    <source>
        <dbReference type="PROSITE" id="PS50112"/>
    </source>
</evidence>
<dbReference type="CDD" id="cd00082">
    <property type="entry name" value="HisKA"/>
    <property type="match status" value="1"/>
</dbReference>
<dbReference type="PROSITE" id="PS50113">
    <property type="entry name" value="PAC"/>
    <property type="match status" value="3"/>
</dbReference>
<keyword evidence="13" id="KW-0472">Membrane</keyword>
<sequence>MNVEIGVRMEKSFSQSLRGKIIALSLVVALIASGAIFIAFDSSTKAERLANERRQDALSAESDIIAIRLREAFAGMSNDLEILATAARLEFNNQSSGNEHEDHSHTKLQELFATLLQTRPKYTQIRLIELDETGKELVRVNRTANGTETVPRAELQEKGNEPYMSLARRLPAESSALSRVTLNREHGEVDAKETPTVRALFRLSVPDDTVIVINADYRAILRSSFEDHPPKFDTFIVNSAGDTAIFWSKTKTFSFTFAEDTDPEVANFLVAAQQSDDDFEILRQDVLNNLDVPEFATANDFTLDMFMRSRAGDQTHGILQTELSNAVLALLIITVCFALACLFAIRLTAPLRRMKKSLQQLSPEEWSSGDTILQHDRNDELGELAQTFNALLFKLRSDQARLRNIIDNTVDGLIVINSRGIIETFNPACEEIFGYKAEEVLGRNVAILMPDGDRQRHQQYLRDYQETGNAKIIGIGREVRALTKSGEEITIDLSLSEITQQKERSYCGIIRDLTETIKTREELRHQKQTLEFALESGDLGLWDWNVLEGRVDYSEQSARMIGLKRSDLKKDFSTWETYTHPKDLMRSSVHMNQFTAGLTDKYKMEVRMRHKSGKWIWVQAKGKIFERDSKGIPTRIVGVHQDITERKRSEMEILEQNRQLALAENVAKMGHWTLRLSTGEVEWSDGIYDMHGLPELEYRPKDGTITEFCFPDDCEYVERQTKIAIESEEPFEFEFRIQTRDQAIRYVRAKGDFFRNENGSNRTMAFGILQDITDAKIVAQMKSEFVSTVNHEIRTPLTSIFGSLDLLKNLSSGQLDDRCERLITLAYDGCGRLNNLVDDILDLEKIESGKIEYLYEIVDFDGLVEHVVQRHEALSVRYDVDFKLQTFTDNVAVNVDQNRFAQALANLMSNAAKFSPTGGQVAIRTDLISEAFVRVSVMDNGPGIPDSFRHRIFEKFAQADGSSKRTASGTGLGLSITKSIIEAFGGQVSFETSAKTGTTFHLDIPVAERARKAG</sequence>
<feature type="transmembrane region" description="Helical" evidence="13">
    <location>
        <begin position="21"/>
        <end position="40"/>
    </location>
</feature>
<evidence type="ECO:0000256" key="3">
    <source>
        <dbReference type="ARBA" id="ARBA00012438"/>
    </source>
</evidence>
<evidence type="ECO:0000256" key="1">
    <source>
        <dbReference type="ARBA" id="ARBA00000085"/>
    </source>
</evidence>
<dbReference type="InterPro" id="IPR000014">
    <property type="entry name" value="PAS"/>
</dbReference>
<dbReference type="Gene3D" id="6.10.340.10">
    <property type="match status" value="1"/>
</dbReference>
<dbReference type="InterPro" id="IPR003660">
    <property type="entry name" value="HAMP_dom"/>
</dbReference>
<dbReference type="Pfam" id="PF21623">
    <property type="entry name" value="HK_sensor_dom_bact"/>
    <property type="match status" value="1"/>
</dbReference>
<dbReference type="InterPro" id="IPR052162">
    <property type="entry name" value="Sensor_kinase/Photoreceptor"/>
</dbReference>
<evidence type="ECO:0000259" key="16">
    <source>
        <dbReference type="PROSITE" id="PS50113"/>
    </source>
</evidence>
<dbReference type="Gene3D" id="2.10.70.100">
    <property type="match status" value="1"/>
</dbReference>
<feature type="domain" description="PAC" evidence="16">
    <location>
        <begin position="475"/>
        <end position="525"/>
    </location>
</feature>
<keyword evidence="9" id="KW-0418">Kinase</keyword>
<keyword evidence="10" id="KW-0067">ATP-binding</keyword>
<dbReference type="PROSITE" id="PS50112">
    <property type="entry name" value="PAS"/>
    <property type="match status" value="1"/>
</dbReference>
<dbReference type="EMBL" id="JBHSSW010000066">
    <property type="protein sequence ID" value="MFC6199758.1"/>
    <property type="molecule type" value="Genomic_DNA"/>
</dbReference>
<protein>
    <recommendedName>
        <fullName evidence="3">histidine kinase</fullName>
        <ecNumber evidence="3">2.7.13.3</ecNumber>
    </recommendedName>
</protein>
<dbReference type="InterPro" id="IPR048760">
    <property type="entry name" value="VP0354-like_sensor_dom"/>
</dbReference>
<keyword evidence="12" id="KW-0902">Two-component regulatory system</keyword>
<keyword evidence="19" id="KW-1185">Reference proteome</keyword>
<dbReference type="InterPro" id="IPR013655">
    <property type="entry name" value="PAS_fold_3"/>
</dbReference>
<comment type="caution">
    <text evidence="18">The sequence shown here is derived from an EMBL/GenBank/DDBJ whole genome shotgun (WGS) entry which is preliminary data.</text>
</comment>
<dbReference type="InterPro" id="IPR029151">
    <property type="entry name" value="Sensor-like_sf"/>
</dbReference>
<dbReference type="SUPFAM" id="SSF47384">
    <property type="entry name" value="Homodimeric domain of signal transducing histidine kinase"/>
    <property type="match status" value="1"/>
</dbReference>
<dbReference type="InterPro" id="IPR001610">
    <property type="entry name" value="PAC"/>
</dbReference>
<dbReference type="Pfam" id="PF00512">
    <property type="entry name" value="HisKA"/>
    <property type="match status" value="1"/>
</dbReference>
<dbReference type="SMART" id="SM00304">
    <property type="entry name" value="HAMP"/>
    <property type="match status" value="1"/>
</dbReference>
<dbReference type="InterPro" id="IPR004358">
    <property type="entry name" value="Sig_transdc_His_kin-like_C"/>
</dbReference>
<dbReference type="PANTHER" id="PTHR43304">
    <property type="entry name" value="PHYTOCHROME-LIKE PROTEIN CPH1"/>
    <property type="match status" value="1"/>
</dbReference>
<dbReference type="SUPFAM" id="SSF55874">
    <property type="entry name" value="ATPase domain of HSP90 chaperone/DNA topoisomerase II/histidine kinase"/>
    <property type="match status" value="1"/>
</dbReference>
<dbReference type="InterPro" id="IPR035965">
    <property type="entry name" value="PAS-like_dom_sf"/>
</dbReference>
<evidence type="ECO:0000313" key="19">
    <source>
        <dbReference type="Proteomes" id="UP001596303"/>
    </source>
</evidence>
<keyword evidence="5" id="KW-0597">Phosphoprotein</keyword>
<feature type="domain" description="PAS" evidence="15">
    <location>
        <begin position="398"/>
        <end position="468"/>
    </location>
</feature>
<keyword evidence="7 13" id="KW-0812">Transmembrane</keyword>
<keyword evidence="11 13" id="KW-1133">Transmembrane helix</keyword>
<evidence type="ECO:0000256" key="5">
    <source>
        <dbReference type="ARBA" id="ARBA00022553"/>
    </source>
</evidence>
<evidence type="ECO:0000259" key="17">
    <source>
        <dbReference type="PROSITE" id="PS50885"/>
    </source>
</evidence>
<dbReference type="CDD" id="cd06225">
    <property type="entry name" value="HAMP"/>
    <property type="match status" value="1"/>
</dbReference>
<dbReference type="Pfam" id="PF02518">
    <property type="entry name" value="HATPase_c"/>
    <property type="match status" value="1"/>
</dbReference>
<evidence type="ECO:0000259" key="14">
    <source>
        <dbReference type="PROSITE" id="PS50109"/>
    </source>
</evidence>
<accession>A0ABW1SEP8</accession>
<evidence type="ECO:0000256" key="10">
    <source>
        <dbReference type="ARBA" id="ARBA00022840"/>
    </source>
</evidence>
<dbReference type="PROSITE" id="PS50885">
    <property type="entry name" value="HAMP"/>
    <property type="match status" value="1"/>
</dbReference>
<dbReference type="SMART" id="SM00388">
    <property type="entry name" value="HisKA"/>
    <property type="match status" value="1"/>
</dbReference>
<evidence type="ECO:0000256" key="7">
    <source>
        <dbReference type="ARBA" id="ARBA00022692"/>
    </source>
</evidence>
<organism evidence="18 19">
    <name type="scientific">Ponticaulis profundi</name>
    <dbReference type="NCBI Taxonomy" id="2665222"/>
    <lineage>
        <taxon>Bacteria</taxon>
        <taxon>Pseudomonadati</taxon>
        <taxon>Pseudomonadota</taxon>
        <taxon>Alphaproteobacteria</taxon>
        <taxon>Hyphomonadales</taxon>
        <taxon>Hyphomonadaceae</taxon>
        <taxon>Ponticaulis</taxon>
    </lineage>
</organism>
<evidence type="ECO:0000256" key="13">
    <source>
        <dbReference type="SAM" id="Phobius"/>
    </source>
</evidence>
<keyword evidence="8" id="KW-0547">Nucleotide-binding</keyword>
<dbReference type="Gene3D" id="3.30.450.20">
    <property type="entry name" value="PAS domain"/>
    <property type="match status" value="4"/>
</dbReference>
<dbReference type="Pfam" id="PF00672">
    <property type="entry name" value="HAMP"/>
    <property type="match status" value="1"/>
</dbReference>
<reference evidence="19" key="1">
    <citation type="journal article" date="2019" name="Int. J. Syst. Evol. Microbiol.">
        <title>The Global Catalogue of Microorganisms (GCM) 10K type strain sequencing project: providing services to taxonomists for standard genome sequencing and annotation.</title>
        <authorList>
            <consortium name="The Broad Institute Genomics Platform"/>
            <consortium name="The Broad Institute Genome Sequencing Center for Infectious Disease"/>
            <person name="Wu L."/>
            <person name="Ma J."/>
        </authorList>
    </citation>
    <scope>NUCLEOTIDE SEQUENCE [LARGE SCALE GENOMIC DNA]</scope>
    <source>
        <strain evidence="19">CGMCC-1.15741</strain>
    </source>
</reference>
<evidence type="ECO:0000256" key="4">
    <source>
        <dbReference type="ARBA" id="ARBA00022475"/>
    </source>
</evidence>
<dbReference type="InterPro" id="IPR003661">
    <property type="entry name" value="HisK_dim/P_dom"/>
</dbReference>
<evidence type="ECO:0000256" key="9">
    <source>
        <dbReference type="ARBA" id="ARBA00022777"/>
    </source>
</evidence>
<dbReference type="SMART" id="SM00387">
    <property type="entry name" value="HATPase_c"/>
    <property type="match status" value="1"/>
</dbReference>
<dbReference type="Gene3D" id="1.10.287.130">
    <property type="match status" value="1"/>
</dbReference>
<dbReference type="CDD" id="cd00130">
    <property type="entry name" value="PAS"/>
    <property type="match status" value="2"/>
</dbReference>
<dbReference type="InterPro" id="IPR013767">
    <property type="entry name" value="PAS_fold"/>
</dbReference>
<dbReference type="CDD" id="cd00075">
    <property type="entry name" value="HATPase"/>
    <property type="match status" value="1"/>
</dbReference>